<protein>
    <submittedName>
        <fullName evidence="1">Uncharacterized protein</fullName>
    </submittedName>
</protein>
<gene>
    <name evidence="1" type="ORF">IQ230_12730</name>
</gene>
<name>A0ABR9USF7_9CHRO</name>
<reference evidence="1 2" key="1">
    <citation type="submission" date="2020-10" db="EMBL/GenBank/DDBJ databases">
        <authorList>
            <person name="Castelo-Branco R."/>
            <person name="Eusebio N."/>
            <person name="Adriana R."/>
            <person name="Vieira A."/>
            <person name="Brugerolle De Fraissinette N."/>
            <person name="Rezende De Castro R."/>
            <person name="Schneider M.P."/>
            <person name="Vasconcelos V."/>
            <person name="Leao P.N."/>
        </authorList>
    </citation>
    <scope>NUCLEOTIDE SEQUENCE [LARGE SCALE GENOMIC DNA]</scope>
    <source>
        <strain evidence="1 2">LEGE 06123</strain>
    </source>
</reference>
<dbReference type="EMBL" id="JADEWN010000028">
    <property type="protein sequence ID" value="MBE9191204.1"/>
    <property type="molecule type" value="Genomic_DNA"/>
</dbReference>
<proteinExistence type="predicted"/>
<accession>A0ABR9USF7</accession>
<evidence type="ECO:0000313" key="2">
    <source>
        <dbReference type="Proteomes" id="UP000651156"/>
    </source>
</evidence>
<comment type="caution">
    <text evidence="1">The sequence shown here is derived from an EMBL/GenBank/DDBJ whole genome shotgun (WGS) entry which is preliminary data.</text>
</comment>
<dbReference type="Proteomes" id="UP000651156">
    <property type="component" value="Unassembled WGS sequence"/>
</dbReference>
<sequence length="66" mass="7945">MPNHFSILDDENRVYGEWHGHLHYTLMYQSRDRAEQVARDHHMLGYKIVPSEAAVRYSQSRYSEHK</sequence>
<keyword evidence="2" id="KW-1185">Reference proteome</keyword>
<evidence type="ECO:0000313" key="1">
    <source>
        <dbReference type="EMBL" id="MBE9191204.1"/>
    </source>
</evidence>
<organism evidence="1 2">
    <name type="scientific">Gloeocapsopsis crepidinum LEGE 06123</name>
    <dbReference type="NCBI Taxonomy" id="588587"/>
    <lineage>
        <taxon>Bacteria</taxon>
        <taxon>Bacillati</taxon>
        <taxon>Cyanobacteriota</taxon>
        <taxon>Cyanophyceae</taxon>
        <taxon>Oscillatoriophycideae</taxon>
        <taxon>Chroococcales</taxon>
        <taxon>Chroococcaceae</taxon>
        <taxon>Gloeocapsopsis</taxon>
    </lineage>
</organism>
<dbReference type="RefSeq" id="WP_143755498.1">
    <property type="nucleotide sequence ID" value="NZ_CAWPMZ010000054.1"/>
</dbReference>